<evidence type="ECO:0000313" key="3">
    <source>
        <dbReference type="Proteomes" id="UP000642284"/>
    </source>
</evidence>
<evidence type="ECO:0000259" key="1">
    <source>
        <dbReference type="Pfam" id="PF04149"/>
    </source>
</evidence>
<dbReference type="InterPro" id="IPR007278">
    <property type="entry name" value="DUF397"/>
</dbReference>
<accession>A0ABR7SUG3</accession>
<feature type="domain" description="DUF397" evidence="1">
    <location>
        <begin position="24"/>
        <end position="73"/>
    </location>
</feature>
<gene>
    <name evidence="2" type="ORF">H9Y04_42165</name>
</gene>
<dbReference type="EMBL" id="JACTVJ010000035">
    <property type="protein sequence ID" value="MBC9719137.1"/>
    <property type="molecule type" value="Genomic_DNA"/>
</dbReference>
<sequence>MHAWQKSSHCGSGDSCVHVASTPQKSSYCGEGESCVHVDAAPGTIHLTESSDPTGAIVRTTPAAFSALIQGIKAGHPTGGPLRVDAEGDTIRVRDQAAPDTVMTTSAGRWHTFELGVRDGEFDHFATP</sequence>
<dbReference type="Pfam" id="PF04149">
    <property type="entry name" value="DUF397"/>
    <property type="match status" value="1"/>
</dbReference>
<organism evidence="2 3">
    <name type="scientific">Streptomyces polyasparticus</name>
    <dbReference type="NCBI Taxonomy" id="2767826"/>
    <lineage>
        <taxon>Bacteria</taxon>
        <taxon>Bacillati</taxon>
        <taxon>Actinomycetota</taxon>
        <taxon>Actinomycetes</taxon>
        <taxon>Kitasatosporales</taxon>
        <taxon>Streptomycetaceae</taxon>
        <taxon>Streptomyces</taxon>
    </lineage>
</organism>
<dbReference type="Proteomes" id="UP000642284">
    <property type="component" value="Unassembled WGS sequence"/>
</dbReference>
<dbReference type="RefSeq" id="WP_187819615.1">
    <property type="nucleotide sequence ID" value="NZ_JACTVJ010000035.1"/>
</dbReference>
<keyword evidence="3" id="KW-1185">Reference proteome</keyword>
<comment type="caution">
    <text evidence="2">The sequence shown here is derived from an EMBL/GenBank/DDBJ whole genome shotgun (WGS) entry which is preliminary data.</text>
</comment>
<evidence type="ECO:0000313" key="2">
    <source>
        <dbReference type="EMBL" id="MBC9719137.1"/>
    </source>
</evidence>
<reference evidence="2 3" key="1">
    <citation type="submission" date="2020-08" db="EMBL/GenBank/DDBJ databases">
        <title>Genemic of Streptomyces polyaspartic.</title>
        <authorList>
            <person name="Liu W."/>
        </authorList>
    </citation>
    <scope>NUCLEOTIDE SEQUENCE [LARGE SCALE GENOMIC DNA]</scope>
    <source>
        <strain evidence="2 3">TRM66268-LWL</strain>
    </source>
</reference>
<protein>
    <submittedName>
        <fullName evidence="2">DUF397 domain-containing protein</fullName>
    </submittedName>
</protein>
<proteinExistence type="predicted"/>
<name>A0ABR7SUG3_9ACTN</name>